<evidence type="ECO:0000313" key="3">
    <source>
        <dbReference type="Proteomes" id="UP000800303"/>
    </source>
</evidence>
<feature type="transmembrane region" description="Helical" evidence="1">
    <location>
        <begin position="6"/>
        <end position="29"/>
    </location>
</feature>
<dbReference type="EMBL" id="JAAFGS010000001">
    <property type="protein sequence ID" value="NGZ73866.1"/>
    <property type="molecule type" value="Genomic_DNA"/>
</dbReference>
<dbReference type="Proteomes" id="UP000800303">
    <property type="component" value="Unassembled WGS sequence"/>
</dbReference>
<proteinExistence type="predicted"/>
<accession>A0ABX0EYQ0</accession>
<comment type="caution">
    <text evidence="2">The sequence shown here is derived from an EMBL/GenBank/DDBJ whole genome shotgun (WGS) entry which is preliminary data.</text>
</comment>
<evidence type="ECO:0000256" key="1">
    <source>
        <dbReference type="SAM" id="Phobius"/>
    </source>
</evidence>
<gene>
    <name evidence="2" type="ORF">GYN08_00955</name>
</gene>
<protein>
    <submittedName>
        <fullName evidence="2">DUF3397 domain-containing protein</fullName>
    </submittedName>
</protein>
<keyword evidence="3" id="KW-1185">Reference proteome</keyword>
<keyword evidence="1" id="KW-0472">Membrane</keyword>
<reference evidence="2 3" key="1">
    <citation type="submission" date="2020-01" db="EMBL/GenBank/DDBJ databases">
        <title>Polyphasic characterisation and genomic insights into a novel alkali tolerant bacterium VR-M41.</title>
        <authorList>
            <person name="Vemuluri V.R."/>
        </authorList>
    </citation>
    <scope>NUCLEOTIDE SEQUENCE [LARGE SCALE GENOMIC DNA]</scope>
    <source>
        <strain evidence="2 3">VR-M41</strain>
    </source>
</reference>
<name>A0ABX0EYQ0_9BACL</name>
<keyword evidence="1" id="KW-0812">Transmembrane</keyword>
<keyword evidence="1" id="KW-1133">Transmembrane helix</keyword>
<dbReference type="Pfam" id="PF11877">
    <property type="entry name" value="DUF3397"/>
    <property type="match status" value="1"/>
</dbReference>
<dbReference type="InterPro" id="IPR024515">
    <property type="entry name" value="DUF3397"/>
</dbReference>
<sequence length="128" mass="14342">MFETVSGVLITLCVLPFLPFLLIYAVGALRREPKGLSFRRAMDFTTPFLVFSVSALYNYVFGSSFGFYLLLLALLILAGLLGSAQNRKRGRIDPVRLFKGFWRISFLLLAPCYLLLGISGFILHIVNS</sequence>
<feature type="transmembrane region" description="Helical" evidence="1">
    <location>
        <begin position="104"/>
        <end position="126"/>
    </location>
</feature>
<evidence type="ECO:0000313" key="2">
    <source>
        <dbReference type="EMBL" id="NGZ73866.1"/>
    </source>
</evidence>
<organism evidence="2 3">
    <name type="scientific">Saccharibacillus alkalitolerans</name>
    <dbReference type="NCBI Taxonomy" id="2705290"/>
    <lineage>
        <taxon>Bacteria</taxon>
        <taxon>Bacillati</taxon>
        <taxon>Bacillota</taxon>
        <taxon>Bacilli</taxon>
        <taxon>Bacillales</taxon>
        <taxon>Paenibacillaceae</taxon>
        <taxon>Saccharibacillus</taxon>
    </lineage>
</organism>
<dbReference type="RefSeq" id="WP_166271637.1">
    <property type="nucleotide sequence ID" value="NZ_JAAFGS010000001.1"/>
</dbReference>
<feature type="transmembrane region" description="Helical" evidence="1">
    <location>
        <begin position="65"/>
        <end position="84"/>
    </location>
</feature>